<organism evidence="2">
    <name type="scientific">Desulfobacca acetoxidans</name>
    <dbReference type="NCBI Taxonomy" id="60893"/>
    <lineage>
        <taxon>Bacteria</taxon>
        <taxon>Pseudomonadati</taxon>
        <taxon>Thermodesulfobacteriota</taxon>
        <taxon>Desulfobaccia</taxon>
        <taxon>Desulfobaccales</taxon>
        <taxon>Desulfobaccaceae</taxon>
        <taxon>Desulfobacca</taxon>
    </lineage>
</organism>
<reference evidence="2" key="1">
    <citation type="journal article" date="2020" name="mSystems">
        <title>Genome- and Community-Level Interaction Insights into Carbon Utilization and Element Cycling Functions of Hydrothermarchaeota in Hydrothermal Sediment.</title>
        <authorList>
            <person name="Zhou Z."/>
            <person name="Liu Y."/>
            <person name="Xu W."/>
            <person name="Pan J."/>
            <person name="Luo Z.H."/>
            <person name="Li M."/>
        </authorList>
    </citation>
    <scope>NUCLEOTIDE SEQUENCE [LARGE SCALE GENOMIC DNA]</scope>
    <source>
        <strain evidence="2">SpSt-897</strain>
    </source>
</reference>
<dbReference type="AlphaFoldDB" id="A0A7C3Z030"/>
<name>A0A7C3Z030_9BACT</name>
<accession>A0A7C3Z030</accession>
<proteinExistence type="predicted"/>
<keyword evidence="1" id="KW-0812">Transmembrane</keyword>
<protein>
    <submittedName>
        <fullName evidence="2">Uncharacterized protein</fullName>
    </submittedName>
</protein>
<dbReference type="Gene3D" id="1.20.120.1630">
    <property type="match status" value="1"/>
</dbReference>
<dbReference type="EMBL" id="DTMF01000093">
    <property type="protein sequence ID" value="HGF33449.1"/>
    <property type="molecule type" value="Genomic_DNA"/>
</dbReference>
<evidence type="ECO:0000256" key="1">
    <source>
        <dbReference type="SAM" id="Phobius"/>
    </source>
</evidence>
<comment type="caution">
    <text evidence="2">The sequence shown here is derived from an EMBL/GenBank/DDBJ whole genome shotgun (WGS) entry which is preliminary data.</text>
</comment>
<sequence>MLVLVWLLLFWLYYERIIYAEEQFLAQKFGTQFTVWAQRTPLFVPRPWRWRPPEQPFNWRQALKREYSSVYALISAFTAFEVISTLVVEGRLEFDDHLWLAIFAGATGFYLLVRFCKKRRYL</sequence>
<evidence type="ECO:0000313" key="2">
    <source>
        <dbReference type="EMBL" id="HGF33449.1"/>
    </source>
</evidence>
<keyword evidence="1" id="KW-1133">Transmembrane helix</keyword>
<feature type="transmembrane region" description="Helical" evidence="1">
    <location>
        <begin position="98"/>
        <end position="116"/>
    </location>
</feature>
<gene>
    <name evidence="2" type="ORF">ENW96_03535</name>
</gene>
<keyword evidence="1" id="KW-0472">Membrane</keyword>